<evidence type="ECO:0000313" key="1">
    <source>
        <dbReference type="EMBL" id="KAF2451269.1"/>
    </source>
</evidence>
<name>A0A9P4PTW5_9PLEO</name>
<keyword evidence="2" id="KW-1185">Reference proteome</keyword>
<dbReference type="OrthoDB" id="3775616at2759"/>
<dbReference type="AlphaFoldDB" id="A0A9P4PTW5"/>
<accession>A0A9P4PTW5</accession>
<dbReference type="EMBL" id="MU001492">
    <property type="protein sequence ID" value="KAF2451269.1"/>
    <property type="molecule type" value="Genomic_DNA"/>
</dbReference>
<reference evidence="1" key="1">
    <citation type="journal article" date="2020" name="Stud. Mycol.">
        <title>101 Dothideomycetes genomes: a test case for predicting lifestyles and emergence of pathogens.</title>
        <authorList>
            <person name="Haridas S."/>
            <person name="Albert R."/>
            <person name="Binder M."/>
            <person name="Bloem J."/>
            <person name="Labutti K."/>
            <person name="Salamov A."/>
            <person name="Andreopoulos B."/>
            <person name="Baker S."/>
            <person name="Barry K."/>
            <person name="Bills G."/>
            <person name="Bluhm B."/>
            <person name="Cannon C."/>
            <person name="Castanera R."/>
            <person name="Culley D."/>
            <person name="Daum C."/>
            <person name="Ezra D."/>
            <person name="Gonzalez J."/>
            <person name="Henrissat B."/>
            <person name="Kuo A."/>
            <person name="Liang C."/>
            <person name="Lipzen A."/>
            <person name="Lutzoni F."/>
            <person name="Magnuson J."/>
            <person name="Mondo S."/>
            <person name="Nolan M."/>
            <person name="Ohm R."/>
            <person name="Pangilinan J."/>
            <person name="Park H.-J."/>
            <person name="Ramirez L."/>
            <person name="Alfaro M."/>
            <person name="Sun H."/>
            <person name="Tritt A."/>
            <person name="Yoshinaga Y."/>
            <person name="Zwiers L.-H."/>
            <person name="Turgeon B."/>
            <person name="Goodwin S."/>
            <person name="Spatafora J."/>
            <person name="Crous P."/>
            <person name="Grigoriev I."/>
        </authorList>
    </citation>
    <scope>NUCLEOTIDE SEQUENCE</scope>
    <source>
        <strain evidence="1">CBS 690.94</strain>
    </source>
</reference>
<evidence type="ECO:0008006" key="3">
    <source>
        <dbReference type="Google" id="ProtNLM"/>
    </source>
</evidence>
<gene>
    <name evidence="1" type="ORF">P171DRAFT_2960</name>
</gene>
<sequence length="364" mass="40813">MKRKRSPDLAVARACPKIAKHGVSRQPQDIDKTGSGPCPLLRIIQQYGLLISIVANLAPEDLFSLAATSKAIYKAIFSGEASTTNMFSKMPCAGRGVDIRRLNHIHSPTTRNPRCIRYDVCGDKMRARGARPPRIVDTLPCVKCKLTTCDECRIHCVFNSTIEPEEEPDELPTYSGFVLLSPTDMPILTPAHLNLSGEKPTVPYHDQGFLDLPWTATQPANPESIDEILDFDLGRGPLRLADDSTARHPSSVIQAFWEYTEERKLRMCDECREEQKVGEFHPQQHECACTLRERVLGQWMCVECFQKESLCTSDITKNQMAFRYPRPGVRSSRVIRCSCGKSLNGRGRHVCLWCTGLLAHEVGT</sequence>
<comment type="caution">
    <text evidence="1">The sequence shown here is derived from an EMBL/GenBank/DDBJ whole genome shotgun (WGS) entry which is preliminary data.</text>
</comment>
<proteinExistence type="predicted"/>
<organism evidence="1 2">
    <name type="scientific">Karstenula rhodostoma CBS 690.94</name>
    <dbReference type="NCBI Taxonomy" id="1392251"/>
    <lineage>
        <taxon>Eukaryota</taxon>
        <taxon>Fungi</taxon>
        <taxon>Dikarya</taxon>
        <taxon>Ascomycota</taxon>
        <taxon>Pezizomycotina</taxon>
        <taxon>Dothideomycetes</taxon>
        <taxon>Pleosporomycetidae</taxon>
        <taxon>Pleosporales</taxon>
        <taxon>Massarineae</taxon>
        <taxon>Didymosphaeriaceae</taxon>
        <taxon>Karstenula</taxon>
    </lineage>
</organism>
<evidence type="ECO:0000313" key="2">
    <source>
        <dbReference type="Proteomes" id="UP000799764"/>
    </source>
</evidence>
<protein>
    <recommendedName>
        <fullName evidence="3">F-box domain-containing protein</fullName>
    </recommendedName>
</protein>
<dbReference type="Proteomes" id="UP000799764">
    <property type="component" value="Unassembled WGS sequence"/>
</dbReference>